<keyword evidence="3" id="KW-1185">Reference proteome</keyword>
<feature type="compositionally biased region" description="Polar residues" evidence="1">
    <location>
        <begin position="43"/>
        <end position="55"/>
    </location>
</feature>
<feature type="region of interest" description="Disordered" evidence="1">
    <location>
        <begin position="1"/>
        <end position="55"/>
    </location>
</feature>
<gene>
    <name evidence="2" type="ORF">ACG00Y_24220</name>
</gene>
<sequence length="55" mass="5854">MAPTRSLTLWRDAGDQASIATPAASIDLTPEEEELGEPPGPRQSFNMATAMQTPP</sequence>
<evidence type="ECO:0000313" key="2">
    <source>
        <dbReference type="EMBL" id="MFG6433043.1"/>
    </source>
</evidence>
<dbReference type="RefSeq" id="WP_394483403.1">
    <property type="nucleotide sequence ID" value="NZ_JBIGHV010000010.1"/>
</dbReference>
<comment type="caution">
    <text evidence="2">The sequence shown here is derived from an EMBL/GenBank/DDBJ whole genome shotgun (WGS) entry which is preliminary data.</text>
</comment>
<evidence type="ECO:0000313" key="3">
    <source>
        <dbReference type="Proteomes" id="UP001606210"/>
    </source>
</evidence>
<name>A0ABW7FCE4_9BURK</name>
<organism evidence="2 3">
    <name type="scientific">Pelomonas parva</name>
    <dbReference type="NCBI Taxonomy" id="3299032"/>
    <lineage>
        <taxon>Bacteria</taxon>
        <taxon>Pseudomonadati</taxon>
        <taxon>Pseudomonadota</taxon>
        <taxon>Betaproteobacteria</taxon>
        <taxon>Burkholderiales</taxon>
        <taxon>Sphaerotilaceae</taxon>
        <taxon>Roseateles</taxon>
    </lineage>
</organism>
<accession>A0ABW7FCE4</accession>
<protein>
    <submittedName>
        <fullName evidence="2">Uncharacterized protein</fullName>
    </submittedName>
</protein>
<evidence type="ECO:0000256" key="1">
    <source>
        <dbReference type="SAM" id="MobiDB-lite"/>
    </source>
</evidence>
<reference evidence="2 3" key="1">
    <citation type="submission" date="2024-08" db="EMBL/GenBank/DDBJ databases">
        <authorList>
            <person name="Lu H."/>
        </authorList>
    </citation>
    <scope>NUCLEOTIDE SEQUENCE [LARGE SCALE GENOMIC DNA]</scope>
    <source>
        <strain evidence="2 3">LYH14W</strain>
    </source>
</reference>
<dbReference type="Proteomes" id="UP001606210">
    <property type="component" value="Unassembled WGS sequence"/>
</dbReference>
<dbReference type="EMBL" id="JBIGHV010000010">
    <property type="protein sequence ID" value="MFG6433043.1"/>
    <property type="molecule type" value="Genomic_DNA"/>
</dbReference>
<proteinExistence type="predicted"/>